<comment type="caution">
    <text evidence="1">The sequence shown here is derived from an EMBL/GenBank/DDBJ whole genome shotgun (WGS) entry which is preliminary data.</text>
</comment>
<name>A0A1G2LNR5_9BACT</name>
<dbReference type="AlphaFoldDB" id="A0A1G2LNR5"/>
<protein>
    <submittedName>
        <fullName evidence="1">Uncharacterized protein</fullName>
    </submittedName>
</protein>
<reference evidence="1 2" key="1">
    <citation type="journal article" date="2016" name="Nat. Commun.">
        <title>Thousands of microbial genomes shed light on interconnected biogeochemical processes in an aquifer system.</title>
        <authorList>
            <person name="Anantharaman K."/>
            <person name="Brown C.T."/>
            <person name="Hug L.A."/>
            <person name="Sharon I."/>
            <person name="Castelle C.J."/>
            <person name="Probst A.J."/>
            <person name="Thomas B.C."/>
            <person name="Singh A."/>
            <person name="Wilkins M.J."/>
            <person name="Karaoz U."/>
            <person name="Brodie E.L."/>
            <person name="Williams K.H."/>
            <person name="Hubbard S.S."/>
            <person name="Banfield J.F."/>
        </authorList>
    </citation>
    <scope>NUCLEOTIDE SEQUENCE [LARGE SCALE GENOMIC DNA]</scope>
</reference>
<dbReference type="EMBL" id="MHQY01000031">
    <property type="protein sequence ID" value="OHA13257.1"/>
    <property type="molecule type" value="Genomic_DNA"/>
</dbReference>
<accession>A0A1G2LNR5</accession>
<dbReference type="Proteomes" id="UP000177171">
    <property type="component" value="Unassembled WGS sequence"/>
</dbReference>
<organism evidence="1 2">
    <name type="scientific">Candidatus Sungbacteria bacterium RIFCSPLOWO2_12_FULL_41_11</name>
    <dbReference type="NCBI Taxonomy" id="1802286"/>
    <lineage>
        <taxon>Bacteria</taxon>
        <taxon>Candidatus Sungiibacteriota</taxon>
    </lineage>
</organism>
<evidence type="ECO:0000313" key="2">
    <source>
        <dbReference type="Proteomes" id="UP000177171"/>
    </source>
</evidence>
<proteinExistence type="predicted"/>
<sequence length="61" mass="7212">MESKLGRLKDTAFGVGTGRFYRTFQEHPDVALYLHLRGHIDEIEHAKFRANLDRKYPPKKR</sequence>
<evidence type="ECO:0000313" key="1">
    <source>
        <dbReference type="EMBL" id="OHA13257.1"/>
    </source>
</evidence>
<gene>
    <name evidence="1" type="ORF">A3G49_01230</name>
</gene>